<sequence length="129" mass="15112">MPLRDDFPPSGSDYLGGESDGYEYRTVFGGSRIESTYEMVRQFLAEEGYEDVPLPKDADELRLFRLPTRNKQILMFEDNGYVHNPIKILFPQDRRKRSTLILCIYNEADPQHLLKFHRILERVEAAKSE</sequence>
<gene>
    <name evidence="1" type="ORF">IX84_16745</name>
</gene>
<proteinExistence type="predicted"/>
<name>A0A098S584_9BACT</name>
<keyword evidence="2" id="KW-1185">Reference proteome</keyword>
<dbReference type="OrthoDB" id="1493134at2"/>
<dbReference type="AlphaFoldDB" id="A0A098S584"/>
<comment type="caution">
    <text evidence="1">The sequence shown here is derived from an EMBL/GenBank/DDBJ whole genome shotgun (WGS) entry which is preliminary data.</text>
</comment>
<accession>A0A098S584</accession>
<protein>
    <submittedName>
        <fullName evidence="1">Uncharacterized protein</fullName>
    </submittedName>
</protein>
<organism evidence="1 2">
    <name type="scientific">Phaeodactylibacter xiamenensis</name>
    <dbReference type="NCBI Taxonomy" id="1524460"/>
    <lineage>
        <taxon>Bacteria</taxon>
        <taxon>Pseudomonadati</taxon>
        <taxon>Bacteroidota</taxon>
        <taxon>Saprospiria</taxon>
        <taxon>Saprospirales</taxon>
        <taxon>Haliscomenobacteraceae</taxon>
        <taxon>Phaeodactylibacter</taxon>
    </lineage>
</organism>
<dbReference type="EMBL" id="JPOS01000038">
    <property type="protein sequence ID" value="KGE87285.1"/>
    <property type="molecule type" value="Genomic_DNA"/>
</dbReference>
<evidence type="ECO:0000313" key="1">
    <source>
        <dbReference type="EMBL" id="KGE87285.1"/>
    </source>
</evidence>
<dbReference type="Proteomes" id="UP000029736">
    <property type="component" value="Unassembled WGS sequence"/>
</dbReference>
<reference evidence="1 2" key="1">
    <citation type="journal article" date="2014" name="Int. J. Syst. Evol. Microbiol.">
        <title>Phaeodactylibacter xiamenensis gen. nov., sp. nov., a member of the family Saprospiraceae isolated from the marine alga Phaeodactylum tricornutum.</title>
        <authorList>
            <person name="Chen Z.Jr."/>
            <person name="Lei X."/>
            <person name="Lai Q."/>
            <person name="Li Y."/>
            <person name="Zhang B."/>
            <person name="Zhang J."/>
            <person name="Zhang H."/>
            <person name="Yang L."/>
            <person name="Zheng W."/>
            <person name="Tian Y."/>
            <person name="Yu Z."/>
            <person name="Xu H.Jr."/>
            <person name="Zheng T."/>
        </authorList>
    </citation>
    <scope>NUCLEOTIDE SEQUENCE [LARGE SCALE GENOMIC DNA]</scope>
    <source>
        <strain evidence="1 2">KD52</strain>
    </source>
</reference>
<evidence type="ECO:0000313" key="2">
    <source>
        <dbReference type="Proteomes" id="UP000029736"/>
    </source>
</evidence>